<accession>A0A1C7MA09</accession>
<evidence type="ECO:0000313" key="2">
    <source>
        <dbReference type="Proteomes" id="UP000092993"/>
    </source>
</evidence>
<keyword evidence="2" id="KW-1185">Reference proteome</keyword>
<dbReference type="EMBL" id="LUGG01000007">
    <property type="protein sequence ID" value="OBZ73427.1"/>
    <property type="molecule type" value="Genomic_DNA"/>
</dbReference>
<protein>
    <submittedName>
        <fullName evidence="1">Uncharacterized protein</fullName>
    </submittedName>
</protein>
<name>A0A1C7MA09_GRIFR</name>
<proteinExistence type="predicted"/>
<gene>
    <name evidence="1" type="ORF">A0H81_06603</name>
</gene>
<dbReference type="AlphaFoldDB" id="A0A1C7MA09"/>
<dbReference type="Proteomes" id="UP000092993">
    <property type="component" value="Unassembled WGS sequence"/>
</dbReference>
<comment type="caution">
    <text evidence="1">The sequence shown here is derived from an EMBL/GenBank/DDBJ whole genome shotgun (WGS) entry which is preliminary data.</text>
</comment>
<reference evidence="1 2" key="1">
    <citation type="submission" date="2016-03" db="EMBL/GenBank/DDBJ databases">
        <title>Whole genome sequencing of Grifola frondosa 9006-11.</title>
        <authorList>
            <person name="Min B."/>
            <person name="Park H."/>
            <person name="Kim J.-G."/>
            <person name="Cho H."/>
            <person name="Oh Y.-L."/>
            <person name="Kong W.-S."/>
            <person name="Choi I.-G."/>
        </authorList>
    </citation>
    <scope>NUCLEOTIDE SEQUENCE [LARGE SCALE GENOMIC DNA]</scope>
    <source>
        <strain evidence="1 2">9006-11</strain>
    </source>
</reference>
<organism evidence="1 2">
    <name type="scientific">Grifola frondosa</name>
    <name type="common">Maitake</name>
    <name type="synonym">Polyporus frondosus</name>
    <dbReference type="NCBI Taxonomy" id="5627"/>
    <lineage>
        <taxon>Eukaryota</taxon>
        <taxon>Fungi</taxon>
        <taxon>Dikarya</taxon>
        <taxon>Basidiomycota</taxon>
        <taxon>Agaricomycotina</taxon>
        <taxon>Agaricomycetes</taxon>
        <taxon>Polyporales</taxon>
        <taxon>Grifolaceae</taxon>
        <taxon>Grifola</taxon>
    </lineage>
</organism>
<sequence length="111" mass="12507">MFCSCVGASLHLVRKFPARDKYDGDSQDIALYHWPFQVTHFESTRLRVLIGERVVVLLNCRFPSVGAVSSLRFVTLDILVEVSWNHPSNLRASNTKTKEAINLAKSPFLSS</sequence>
<evidence type="ECO:0000313" key="1">
    <source>
        <dbReference type="EMBL" id="OBZ73427.1"/>
    </source>
</evidence>